<evidence type="ECO:0000313" key="2">
    <source>
        <dbReference type="Proteomes" id="UP000275719"/>
    </source>
</evidence>
<evidence type="ECO:0000313" key="1">
    <source>
        <dbReference type="EMBL" id="RRJ92635.1"/>
    </source>
</evidence>
<name>A0A3P3WBU6_9FLAO</name>
<dbReference type="Proteomes" id="UP000275719">
    <property type="component" value="Unassembled WGS sequence"/>
</dbReference>
<proteinExistence type="predicted"/>
<protein>
    <recommendedName>
        <fullName evidence="3">Lipoprotein</fullName>
    </recommendedName>
</protein>
<organism evidence="1 2">
    <name type="scientific">Paenimyroides tangerinum</name>
    <dbReference type="NCBI Taxonomy" id="2488728"/>
    <lineage>
        <taxon>Bacteria</taxon>
        <taxon>Pseudomonadati</taxon>
        <taxon>Bacteroidota</taxon>
        <taxon>Flavobacteriia</taxon>
        <taxon>Flavobacteriales</taxon>
        <taxon>Flavobacteriaceae</taxon>
        <taxon>Paenimyroides</taxon>
    </lineage>
</organism>
<dbReference type="EMBL" id="RQVQ01000004">
    <property type="protein sequence ID" value="RRJ92635.1"/>
    <property type="molecule type" value="Genomic_DNA"/>
</dbReference>
<dbReference type="AlphaFoldDB" id="A0A3P3WBU6"/>
<keyword evidence="2" id="KW-1185">Reference proteome</keyword>
<dbReference type="PROSITE" id="PS51257">
    <property type="entry name" value="PROKAR_LIPOPROTEIN"/>
    <property type="match status" value="1"/>
</dbReference>
<reference evidence="1 2" key="1">
    <citation type="submission" date="2018-11" db="EMBL/GenBank/DDBJ databases">
        <title>Flavobacterium sp. nov., YIM 102701-2 draft genome.</title>
        <authorList>
            <person name="Li G."/>
            <person name="Jiang Y."/>
        </authorList>
    </citation>
    <scope>NUCLEOTIDE SEQUENCE [LARGE SCALE GENOMIC DNA]</scope>
    <source>
        <strain evidence="1 2">YIM 102701-2</strain>
    </source>
</reference>
<evidence type="ECO:0008006" key="3">
    <source>
        <dbReference type="Google" id="ProtNLM"/>
    </source>
</evidence>
<gene>
    <name evidence="1" type="ORF">EG240_02275</name>
</gene>
<dbReference type="OrthoDB" id="1417969at2"/>
<sequence>MKKLALLLFIGGIFASCNDGDLVFDELNFNQDVQKCTEKNIFYKLNGNEMLVLNMTGKFDDPNTLILNQEYETEASQNMILYRQYSDKAIAGSICSLIAPAYPQVVDEFGNTGGKITYQRIRKIEQKVDDPRVTINYVISFNLQNMILSNGKSELKYENYNFGEFSNSNAIIDFSLGTLSICPNSDIIIYKSTQAFKILGSDIQFNPETGTQLINLNETTKIKFYLLEQSVNANEYCDMIFTDPENKITEEWTAKQGTIEVVTTANSTVENPEAISGYTQTYVLKNATFTNGSDSFEITNQILCTNNINL</sequence>
<accession>A0A3P3WBU6</accession>
<dbReference type="RefSeq" id="WP_125016995.1">
    <property type="nucleotide sequence ID" value="NZ_RQVQ01000004.1"/>
</dbReference>
<comment type="caution">
    <text evidence="1">The sequence shown here is derived from an EMBL/GenBank/DDBJ whole genome shotgun (WGS) entry which is preliminary data.</text>
</comment>